<feature type="region of interest" description="Disordered" evidence="1">
    <location>
        <begin position="1"/>
        <end position="132"/>
    </location>
</feature>
<dbReference type="Proteomes" id="UP001203297">
    <property type="component" value="Unassembled WGS sequence"/>
</dbReference>
<gene>
    <name evidence="2" type="ORF">B0F90DRAFT_1697611</name>
</gene>
<evidence type="ECO:0000313" key="3">
    <source>
        <dbReference type="Proteomes" id="UP001203297"/>
    </source>
</evidence>
<feature type="compositionally biased region" description="Polar residues" evidence="1">
    <location>
        <begin position="9"/>
        <end position="18"/>
    </location>
</feature>
<organism evidence="2 3">
    <name type="scientific">Multifurca ochricompacta</name>
    <dbReference type="NCBI Taxonomy" id="376703"/>
    <lineage>
        <taxon>Eukaryota</taxon>
        <taxon>Fungi</taxon>
        <taxon>Dikarya</taxon>
        <taxon>Basidiomycota</taxon>
        <taxon>Agaricomycotina</taxon>
        <taxon>Agaricomycetes</taxon>
        <taxon>Russulales</taxon>
        <taxon>Russulaceae</taxon>
        <taxon>Multifurca</taxon>
    </lineage>
</organism>
<keyword evidence="3" id="KW-1185">Reference proteome</keyword>
<accession>A0AAD4QQN5</accession>
<name>A0AAD4QQN5_9AGAM</name>
<evidence type="ECO:0000256" key="1">
    <source>
        <dbReference type="SAM" id="MobiDB-lite"/>
    </source>
</evidence>
<feature type="region of interest" description="Disordered" evidence="1">
    <location>
        <begin position="148"/>
        <end position="201"/>
    </location>
</feature>
<proteinExistence type="predicted"/>
<protein>
    <submittedName>
        <fullName evidence="2">Uncharacterized protein</fullName>
    </submittedName>
</protein>
<comment type="caution">
    <text evidence="2">The sequence shown here is derived from an EMBL/GenBank/DDBJ whole genome shotgun (WGS) entry which is preliminary data.</text>
</comment>
<dbReference type="EMBL" id="WTXG01000005">
    <property type="protein sequence ID" value="KAI0305399.1"/>
    <property type="molecule type" value="Genomic_DNA"/>
</dbReference>
<sequence length="201" mass="22106">MSPVDSSAVGFSSSNINVVSKAEHGTGEKRGFETVLETRASNETEEKKKKKHATPRGDDATTDNKTTNIASEQLPSVVNRSPKKQRAKQSREDTKAITHTLTEDVVTAKSDGEKKAKKRKRENKSVDVHPKQGDITEEAIALLGLVPPHINGNLKDDKKVKKRKHKEDHGEKAVIVNSTENEGEKKPKKKRKKSVGEGEGL</sequence>
<dbReference type="AlphaFoldDB" id="A0AAD4QQN5"/>
<evidence type="ECO:0000313" key="2">
    <source>
        <dbReference type="EMBL" id="KAI0305399.1"/>
    </source>
</evidence>
<feature type="compositionally biased region" description="Basic and acidic residues" evidence="1">
    <location>
        <begin position="123"/>
        <end position="132"/>
    </location>
</feature>
<feature type="compositionally biased region" description="Basic and acidic residues" evidence="1">
    <location>
        <begin position="21"/>
        <end position="32"/>
    </location>
</feature>
<reference evidence="2" key="1">
    <citation type="journal article" date="2022" name="New Phytol.">
        <title>Evolutionary transition to the ectomycorrhizal habit in the genomes of a hyperdiverse lineage of mushroom-forming fungi.</title>
        <authorList>
            <person name="Looney B."/>
            <person name="Miyauchi S."/>
            <person name="Morin E."/>
            <person name="Drula E."/>
            <person name="Courty P.E."/>
            <person name="Kohler A."/>
            <person name="Kuo A."/>
            <person name="LaButti K."/>
            <person name="Pangilinan J."/>
            <person name="Lipzen A."/>
            <person name="Riley R."/>
            <person name="Andreopoulos W."/>
            <person name="He G."/>
            <person name="Johnson J."/>
            <person name="Nolan M."/>
            <person name="Tritt A."/>
            <person name="Barry K.W."/>
            <person name="Grigoriev I.V."/>
            <person name="Nagy L.G."/>
            <person name="Hibbett D."/>
            <person name="Henrissat B."/>
            <person name="Matheny P.B."/>
            <person name="Labbe J."/>
            <person name="Martin F.M."/>
        </authorList>
    </citation>
    <scope>NUCLEOTIDE SEQUENCE</scope>
    <source>
        <strain evidence="2">BPL690</strain>
    </source>
</reference>
<feature type="compositionally biased region" description="Polar residues" evidence="1">
    <location>
        <begin position="63"/>
        <end position="79"/>
    </location>
</feature>